<keyword evidence="2" id="KW-0732">Signal</keyword>
<evidence type="ECO:0000313" key="3">
    <source>
        <dbReference type="EMBL" id="MFD2791400.1"/>
    </source>
</evidence>
<name>A0ABW5VJD0_9FLAO</name>
<feature type="region of interest" description="Disordered" evidence="1">
    <location>
        <begin position="237"/>
        <end position="259"/>
    </location>
</feature>
<dbReference type="Proteomes" id="UP001597532">
    <property type="component" value="Unassembled WGS sequence"/>
</dbReference>
<gene>
    <name evidence="3" type="ORF">ACFS1K_16630</name>
</gene>
<feature type="signal peptide" evidence="2">
    <location>
        <begin position="1"/>
        <end position="22"/>
    </location>
</feature>
<evidence type="ECO:0000256" key="2">
    <source>
        <dbReference type="SAM" id="SignalP"/>
    </source>
</evidence>
<evidence type="ECO:0000256" key="1">
    <source>
        <dbReference type="SAM" id="MobiDB-lite"/>
    </source>
</evidence>
<reference evidence="4" key="1">
    <citation type="journal article" date="2019" name="Int. J. Syst. Evol. Microbiol.">
        <title>The Global Catalogue of Microorganisms (GCM) 10K type strain sequencing project: providing services to taxonomists for standard genome sequencing and annotation.</title>
        <authorList>
            <consortium name="The Broad Institute Genomics Platform"/>
            <consortium name="The Broad Institute Genome Sequencing Center for Infectious Disease"/>
            <person name="Wu L."/>
            <person name="Ma J."/>
        </authorList>
    </citation>
    <scope>NUCLEOTIDE SEQUENCE [LARGE SCALE GENOMIC DNA]</scope>
    <source>
        <strain evidence="4">KCTC 52924</strain>
    </source>
</reference>
<evidence type="ECO:0000313" key="4">
    <source>
        <dbReference type="Proteomes" id="UP001597532"/>
    </source>
</evidence>
<feature type="chain" id="PRO_5046519732" evidence="2">
    <location>
        <begin position="23"/>
        <end position="501"/>
    </location>
</feature>
<sequence>MKNIIMAVAAMYILVGSSGAYAQKRTKTIHENFNIGNDAVLEIITSYADIEFETWNRNEIDIVAVIEIEGATPEEVEANFTNIPIKIIGNSKKIEISTGSKHRQLLAFDADSFRNLDIDILDDLDWNEHEIEISALPMIPEIMEIPPMPPMNIQHFDYEAYKKDGEAYMKEWKKEFDKSFSKEYQDKLEEWGKRMEVKREEIREKRQERVEERQEAIQERIGKMQEAQEKRKEVMEEARSQRGEEMELKRREQRDRNQHKKMVLERDSLKLKREELFEMGDKHRQGPNIFYFSDKGDHRNYKIKKTIKIKLPKSTKIIMNVRHGEVKLAENTNNISATLSYATLLASTIDGDKTSINASYSPVSVQKWNYGELKTDYSERVHIKEVGNLRLNATFSDVTIESLLSKAVIKNDFGPLSINAVSKDFEDLEIQLQNAELRCNLPTTAYNIVVNSSNSKVEFPKDLGLQKNKNGYSTSYKGYNGKKDSGKSIVINSKYSDIKLQ</sequence>
<keyword evidence="4" id="KW-1185">Reference proteome</keyword>
<proteinExistence type="predicted"/>
<accession>A0ABW5VJD0</accession>
<comment type="caution">
    <text evidence="3">The sequence shown here is derived from an EMBL/GenBank/DDBJ whole genome shotgun (WGS) entry which is preliminary data.</text>
</comment>
<protein>
    <submittedName>
        <fullName evidence="3">Trichohyalin-plectin-homology domain domain-containing protein</fullName>
    </submittedName>
</protein>
<dbReference type="RefSeq" id="WP_251808394.1">
    <property type="nucleotide sequence ID" value="NZ_CP166679.1"/>
</dbReference>
<dbReference type="EMBL" id="JBHUOK010000033">
    <property type="protein sequence ID" value="MFD2791400.1"/>
    <property type="molecule type" value="Genomic_DNA"/>
</dbReference>
<organism evidence="3 4">
    <name type="scientific">Arenibacter antarcticus</name>
    <dbReference type="NCBI Taxonomy" id="2040469"/>
    <lineage>
        <taxon>Bacteria</taxon>
        <taxon>Pseudomonadati</taxon>
        <taxon>Bacteroidota</taxon>
        <taxon>Flavobacteriia</taxon>
        <taxon>Flavobacteriales</taxon>
        <taxon>Flavobacteriaceae</taxon>
        <taxon>Arenibacter</taxon>
    </lineage>
</organism>